<feature type="repeat" description="CSPG" evidence="8">
    <location>
        <begin position="781"/>
        <end position="872"/>
    </location>
</feature>
<evidence type="ECO:0000259" key="11">
    <source>
        <dbReference type="PROSITE" id="PS50041"/>
    </source>
</evidence>
<dbReference type="Gene3D" id="2.60.40.2030">
    <property type="match status" value="1"/>
</dbReference>
<dbReference type="InterPro" id="IPR045658">
    <property type="entry name" value="FRAS1-rel_N"/>
</dbReference>
<organism evidence="12 13">
    <name type="scientific">Coilia grayii</name>
    <name type="common">Gray's grenadier anchovy</name>
    <dbReference type="NCBI Taxonomy" id="363190"/>
    <lineage>
        <taxon>Eukaryota</taxon>
        <taxon>Metazoa</taxon>
        <taxon>Chordata</taxon>
        <taxon>Craniata</taxon>
        <taxon>Vertebrata</taxon>
        <taxon>Euteleostomi</taxon>
        <taxon>Actinopterygii</taxon>
        <taxon>Neopterygii</taxon>
        <taxon>Teleostei</taxon>
        <taxon>Clupei</taxon>
        <taxon>Clupeiformes</taxon>
        <taxon>Clupeoidei</taxon>
        <taxon>Engraulidae</taxon>
        <taxon>Coilinae</taxon>
        <taxon>Coilia</taxon>
    </lineage>
</organism>
<feature type="repeat" description="CSPG" evidence="8">
    <location>
        <begin position="1406"/>
        <end position="1498"/>
    </location>
</feature>
<proteinExistence type="inferred from homology"/>
<feature type="repeat" description="CSPG" evidence="8">
    <location>
        <begin position="1288"/>
        <end position="1385"/>
    </location>
</feature>
<feature type="chain" id="PRO_5044791406" description="C-type lectin domain-containing protein" evidence="10">
    <location>
        <begin position="26"/>
        <end position="2173"/>
    </location>
</feature>
<dbReference type="CDD" id="cd00037">
    <property type="entry name" value="CLECT"/>
    <property type="match status" value="1"/>
</dbReference>
<comment type="similarity">
    <text evidence="1">Belongs to the FRAS1 family.</text>
</comment>
<evidence type="ECO:0000256" key="10">
    <source>
        <dbReference type="SAM" id="SignalP"/>
    </source>
</evidence>
<dbReference type="InterPro" id="IPR003644">
    <property type="entry name" value="Calx_beta"/>
</dbReference>
<dbReference type="InterPro" id="IPR016186">
    <property type="entry name" value="C-type_lectin-like/link_sf"/>
</dbReference>
<feature type="repeat" description="CSPG" evidence="8">
    <location>
        <begin position="1519"/>
        <end position="1610"/>
    </location>
</feature>
<feature type="domain" description="C-type lectin" evidence="11">
    <location>
        <begin position="2079"/>
        <end position="2159"/>
    </location>
</feature>
<feature type="compositionally biased region" description="Low complexity" evidence="9">
    <location>
        <begin position="1991"/>
        <end position="2012"/>
    </location>
</feature>
<feature type="region of interest" description="Disordered" evidence="9">
    <location>
        <begin position="1913"/>
        <end position="1952"/>
    </location>
</feature>
<name>A0ABD1IX16_9TELE</name>
<comment type="caution">
    <text evidence="12">The sequence shown here is derived from an EMBL/GenBank/DDBJ whole genome shotgun (WGS) entry which is preliminary data.</text>
</comment>
<dbReference type="PROSITE" id="PS51854">
    <property type="entry name" value="CSPG"/>
    <property type="match status" value="12"/>
</dbReference>
<reference evidence="12 13" key="1">
    <citation type="submission" date="2024-09" db="EMBL/GenBank/DDBJ databases">
        <title>A chromosome-level genome assembly of Gray's grenadier anchovy, Coilia grayii.</title>
        <authorList>
            <person name="Fu Z."/>
        </authorList>
    </citation>
    <scope>NUCLEOTIDE SEQUENCE [LARGE SCALE GENOMIC DNA]</scope>
    <source>
        <strain evidence="12">G4</strain>
        <tissue evidence="12">Muscle</tissue>
    </source>
</reference>
<keyword evidence="2" id="KW-0479">Metal-binding</keyword>
<evidence type="ECO:0000256" key="5">
    <source>
        <dbReference type="ARBA" id="ARBA00022837"/>
    </source>
</evidence>
<evidence type="ECO:0000313" key="13">
    <source>
        <dbReference type="Proteomes" id="UP001591681"/>
    </source>
</evidence>
<dbReference type="PANTHER" id="PTHR45739">
    <property type="entry name" value="MATRIX PROTEIN, PUTATIVE-RELATED"/>
    <property type="match status" value="1"/>
</dbReference>
<keyword evidence="13" id="KW-1185">Reference proteome</keyword>
<feature type="repeat" description="CSPG" evidence="8">
    <location>
        <begin position="526"/>
        <end position="620"/>
    </location>
</feature>
<evidence type="ECO:0000256" key="7">
    <source>
        <dbReference type="ARBA" id="ARBA00023180"/>
    </source>
</evidence>
<feature type="repeat" description="CSPG" evidence="8">
    <location>
        <begin position="299"/>
        <end position="393"/>
    </location>
</feature>
<keyword evidence="6" id="KW-0130">Cell adhesion</keyword>
<keyword evidence="4" id="KW-0677">Repeat</keyword>
<feature type="repeat" description="CSPG" evidence="8">
    <location>
        <begin position="1151"/>
        <end position="1267"/>
    </location>
</feature>
<evidence type="ECO:0000256" key="3">
    <source>
        <dbReference type="ARBA" id="ARBA00022729"/>
    </source>
</evidence>
<dbReference type="SUPFAM" id="SSF141072">
    <property type="entry name" value="CalX-like"/>
    <property type="match status" value="1"/>
</dbReference>
<dbReference type="InterPro" id="IPR001304">
    <property type="entry name" value="C-type_lectin-like"/>
</dbReference>
<dbReference type="Pfam" id="PF00059">
    <property type="entry name" value="Lectin_C"/>
    <property type="match status" value="1"/>
</dbReference>
<dbReference type="Proteomes" id="UP001591681">
    <property type="component" value="Unassembled WGS sequence"/>
</dbReference>
<dbReference type="InterPro" id="IPR039005">
    <property type="entry name" value="CSPG_rpt"/>
</dbReference>
<feature type="repeat" description="CSPG" evidence="8">
    <location>
        <begin position="1028"/>
        <end position="1130"/>
    </location>
</feature>
<dbReference type="SMART" id="SM00034">
    <property type="entry name" value="CLECT"/>
    <property type="match status" value="1"/>
</dbReference>
<evidence type="ECO:0000256" key="1">
    <source>
        <dbReference type="ARBA" id="ARBA00005529"/>
    </source>
</evidence>
<protein>
    <recommendedName>
        <fullName evidence="11">C-type lectin domain-containing protein</fullName>
    </recommendedName>
</protein>
<dbReference type="Pfam" id="PF16184">
    <property type="entry name" value="Cadherin_3"/>
    <property type="match status" value="11"/>
</dbReference>
<evidence type="ECO:0000256" key="4">
    <source>
        <dbReference type="ARBA" id="ARBA00022737"/>
    </source>
</evidence>
<sequence length="2173" mass="242344">MACCLRCVCVCWLLVVLWPVGGARGSLVRVNRGLRVKRGQSAFLQQDDLQFHIPPQGDACKLEVLLNEPITQRVGTLTPQVFDCHFLADEVKYIHNGCPILKRDTVLLRLYRFTETDTHTELFSLQVDILKPDCNIIKLGPKRLVVPEFYGLSNVLDKNMVTFSYEQRANLECHVRITTSDTRLPAHGQLVTGQPQTVEARGDEPHSFVPLRRQLDNRERAKCKSEDCLRGLKLVKVTKVSCDDFLMMGLRYQHIDPPSPDVDYIAIRLDLTDTRSRSIYKSEHAWIPVWIQGGMRNQPPRAAFMSMLILEVDQFILTPLSTATLDAEDSETPRQHLLFNVTRPPAEGFLTHLSDHTKPISSFTWTDLHDMLIAYQPPNASHTQRRNYEVEFEVHDLYFEKSTPITVHLSVRTAETNAPRVSWNMGLSLLEGQSRPITWEHLQVVDNDNPGAVRIITVDGLQHGKLTVRGGKGFMFTISDIKAGVVRYQHDDSDTTKDFVVFRITDGPHQTRHKFPISILPKDDSPPFLITNTVLELSEGQTALLSGSVLQAADSDSSDDYILFNVTRPPRAGHIMKMPGPGITGYPVSRFLQKDLFHSAIYYRHLGNEVFDDSFEVVLSDFHDPPNLSDPQVVVIVINPVPDQPPKEAPGVERRLVVKETEVIHLTKKQLHFMDPESPEIELTYTVTTPPFYTSDYGSHDAGRLFLVDSIPKFTKDPDAPVLRLFTQHAVNFMKVAYMPPILDIGLYPRHAQFILSVTNQQGGAITGICFNITILPVDNLPPQVLTNPLRVEEGGECWVSEDHMRVSDPDSTQDSLRVVLKRPPQHGSIQLNGAPISTGHIFTLLDFKTLRVRYLHDDSESDHDHVAFMATDGNNTAEFELDIQVTLVNDEVPVIMPGLRVGLHCAEGQEVVISVEFLYATDADSEDDQLTYMIARQPYYGVVQRNSLVVDRFTQADIIAGIISYRHTGQEIGLKPRYDTITLVISDSEGEAAPSCCYETGSQHTQLTHTLPVYDLNITVFPVDNQEPTITIGDVFVVEEGGSATIRETHLKVLDPDTPEGELELILLSSPQVGYVENILPSPGFEKSNMGISIGSFRYSDLLQGHINYVQSRHQRMEPTRDQLMICVTDGNRRSAPAPLYVIINPTNDEPPDFLARNITVKEGDVKELDASLFNAVDLDVPHDRLKFRVLQPPRHGSLVGSYHGNQAISYNGNQAAQHLRLTQDTTDSGMVVRDFTMDDLKNGMTLVYMHDDSDTETDVFDVELTDGKHTLQRRVSVTVLPVNDQEPQIIRNTGVSVEVGGTRVISGAVLYTQDQDTPPHDIIYVIDSLPSHGELQRKVGPEWVKMSVGMNYTQETVDMNLLRYLHTGPPGKQRQDFFVFHVQDGQSRSPAQHFYVAIKDLQKGDIVLVLRPVRAARGERVVLSTEVLLALDGTDRPEELLYVLTAPPSYGQLEYVRHRGVPIHSFSQMDIAANLVTYVHDNSATATRENIRFVVSNGQTSRNGTLEVWVEQVDRILPSLVRNAGVRVPQGATLTLTPAVLLLADPDTPPSLLAFALRQPPRYGQLLLWGVPLSSGDNFTQQHLQEMGVAYRHGGGGSQIDRFTFTASDPSHSGFLLDGKIQTEPAFFSIEIESLDRSAPVVVLQQTLWKAELLKDGRYGIFLSSNELQAHDAHSEDQQLLYHIIRAPHFGYLENSTTGEFVRVLFSQRDLSRRTLLYVIDSAHETLTDSLEFQVADPLGNRSPVQTLVFSWAAVGLAQAEYRVCEDKTSVALTLIRKGNVQESAFITVQVREISAVAGKDFKPPPSNLIQFDPGVSSRSWRVEVLQDGLEEAEEEFQVSLSAPVGTVLAMTSTARVKVIDSGQAQCGGHVAPGKGALGASEGELGPPRKHGSIQVETLPLAQGDGVEGYMRGDGEPAVSAPTHPHPNKRLRTSGNGRKIPPSSRHRNGSEVVYTYHGIVSMRVEDDSAPSPAGRRASVQVTSRGQQHASPAYSPSSPSHSITNPSHSNPTKGVIGSASANKKHNILTKQAGGPKRCSPELLGFLHLNETSGQLSRCNGATWRPWAPTDEVIKLFHGNLVSVLSKADMDWLWDFSGRKPFWIGLNDRESRGRWEWVGGEPVTYTNWRRSPPRTRKQQEGGRKCVLVWRRGKWQIRDCKNGKGHRYVCYRRT</sequence>
<feature type="repeat" description="CSPG" evidence="8">
    <location>
        <begin position="1641"/>
        <end position="1738"/>
    </location>
</feature>
<evidence type="ECO:0000256" key="2">
    <source>
        <dbReference type="ARBA" id="ARBA00022723"/>
    </source>
</evidence>
<feature type="repeat" description="CSPG" evidence="8">
    <location>
        <begin position="418"/>
        <end position="505"/>
    </location>
</feature>
<evidence type="ECO:0000256" key="6">
    <source>
        <dbReference type="ARBA" id="ARBA00022889"/>
    </source>
</evidence>
<keyword evidence="7" id="KW-0325">Glycoprotein</keyword>
<accession>A0ABD1IX16</accession>
<dbReference type="InterPro" id="IPR016187">
    <property type="entry name" value="CTDL_fold"/>
</dbReference>
<dbReference type="PROSITE" id="PS50041">
    <property type="entry name" value="C_TYPE_LECTIN_2"/>
    <property type="match status" value="1"/>
</dbReference>
<evidence type="ECO:0000256" key="9">
    <source>
        <dbReference type="SAM" id="MobiDB-lite"/>
    </source>
</evidence>
<feature type="region of interest" description="Disordered" evidence="9">
    <location>
        <begin position="1966"/>
        <end position="2022"/>
    </location>
</feature>
<feature type="compositionally biased region" description="Polar residues" evidence="9">
    <location>
        <begin position="1981"/>
        <end position="1990"/>
    </location>
</feature>
<feature type="signal peptide" evidence="10">
    <location>
        <begin position="1"/>
        <end position="25"/>
    </location>
</feature>
<dbReference type="EMBL" id="JBHFQA010000022">
    <property type="protein sequence ID" value="KAL2079429.1"/>
    <property type="molecule type" value="Genomic_DNA"/>
</dbReference>
<dbReference type="PANTHER" id="PTHR45739:SF7">
    <property type="entry name" value="FRAS1-RELATED EXTRACELLULAR MATRIX PROTEIN 1"/>
    <property type="match status" value="1"/>
</dbReference>
<evidence type="ECO:0000313" key="12">
    <source>
        <dbReference type="EMBL" id="KAL2079429.1"/>
    </source>
</evidence>
<dbReference type="InterPro" id="IPR051561">
    <property type="entry name" value="FRAS1_ECM"/>
</dbReference>
<dbReference type="Gene3D" id="3.10.100.10">
    <property type="entry name" value="Mannose-Binding Protein A, subunit A"/>
    <property type="match status" value="1"/>
</dbReference>
<dbReference type="Pfam" id="PF03160">
    <property type="entry name" value="Calx-beta"/>
    <property type="match status" value="1"/>
</dbReference>
<dbReference type="GO" id="GO:0046872">
    <property type="term" value="F:metal ion binding"/>
    <property type="evidence" value="ECO:0007669"/>
    <property type="project" value="UniProtKB-KW"/>
</dbReference>
<dbReference type="InterPro" id="IPR038081">
    <property type="entry name" value="CalX-like_sf"/>
</dbReference>
<keyword evidence="5" id="KW-0106">Calcium</keyword>
<dbReference type="Pfam" id="PF19309">
    <property type="entry name" value="Frem_N"/>
    <property type="match status" value="1"/>
</dbReference>
<evidence type="ECO:0000256" key="8">
    <source>
        <dbReference type="PROSITE-ProRule" id="PRU01201"/>
    </source>
</evidence>
<keyword evidence="3 10" id="KW-0732">Signal</keyword>
<dbReference type="SUPFAM" id="SSF56436">
    <property type="entry name" value="C-type lectin-like"/>
    <property type="match status" value="1"/>
</dbReference>
<feature type="repeat" description="CSPG" evidence="8">
    <location>
        <begin position="895"/>
        <end position="987"/>
    </location>
</feature>
<dbReference type="GO" id="GO:0007155">
    <property type="term" value="P:cell adhesion"/>
    <property type="evidence" value="ECO:0007669"/>
    <property type="project" value="UniProtKB-KW"/>
</dbReference>
<feature type="repeat" description="CSPG" evidence="8">
    <location>
        <begin position="647"/>
        <end position="759"/>
    </location>
</feature>
<gene>
    <name evidence="12" type="ORF">ACEWY4_025173</name>
</gene>